<evidence type="ECO:0000256" key="1">
    <source>
        <dbReference type="SAM" id="MobiDB-lite"/>
    </source>
</evidence>
<feature type="compositionally biased region" description="Basic and acidic residues" evidence="1">
    <location>
        <begin position="286"/>
        <end position="297"/>
    </location>
</feature>
<dbReference type="AlphaFoldDB" id="A0A8H3FDK8"/>
<keyword evidence="3" id="KW-1185">Reference proteome</keyword>
<protein>
    <submittedName>
        <fullName evidence="2">Uncharacterized protein</fullName>
    </submittedName>
</protein>
<gene>
    <name evidence="2" type="ORF">IMSHALPRED_005715</name>
</gene>
<evidence type="ECO:0000313" key="3">
    <source>
        <dbReference type="Proteomes" id="UP000664534"/>
    </source>
</evidence>
<name>A0A8H3FDK8_9LECA</name>
<dbReference type="Proteomes" id="UP000664534">
    <property type="component" value="Unassembled WGS sequence"/>
</dbReference>
<accession>A0A8H3FDK8</accession>
<feature type="compositionally biased region" description="Basic and acidic residues" evidence="1">
    <location>
        <begin position="99"/>
        <end position="116"/>
    </location>
</feature>
<organism evidence="2 3">
    <name type="scientific">Imshaugia aleurites</name>
    <dbReference type="NCBI Taxonomy" id="172621"/>
    <lineage>
        <taxon>Eukaryota</taxon>
        <taxon>Fungi</taxon>
        <taxon>Dikarya</taxon>
        <taxon>Ascomycota</taxon>
        <taxon>Pezizomycotina</taxon>
        <taxon>Lecanoromycetes</taxon>
        <taxon>OSLEUM clade</taxon>
        <taxon>Lecanoromycetidae</taxon>
        <taxon>Lecanorales</taxon>
        <taxon>Lecanorineae</taxon>
        <taxon>Parmeliaceae</taxon>
        <taxon>Imshaugia</taxon>
    </lineage>
</organism>
<evidence type="ECO:0000313" key="2">
    <source>
        <dbReference type="EMBL" id="CAF9922609.1"/>
    </source>
</evidence>
<feature type="compositionally biased region" description="Basic and acidic residues" evidence="1">
    <location>
        <begin position="70"/>
        <end position="88"/>
    </location>
</feature>
<feature type="region of interest" description="Disordered" evidence="1">
    <location>
        <begin position="270"/>
        <end position="297"/>
    </location>
</feature>
<feature type="compositionally biased region" description="Basic and acidic residues" evidence="1">
    <location>
        <begin position="18"/>
        <end position="28"/>
    </location>
</feature>
<dbReference type="EMBL" id="CAJPDT010000031">
    <property type="protein sequence ID" value="CAF9922609.1"/>
    <property type="molecule type" value="Genomic_DNA"/>
</dbReference>
<feature type="region of interest" description="Disordered" evidence="1">
    <location>
        <begin position="1"/>
        <end position="116"/>
    </location>
</feature>
<proteinExistence type="predicted"/>
<reference evidence="2" key="1">
    <citation type="submission" date="2021-03" db="EMBL/GenBank/DDBJ databases">
        <authorList>
            <person name="Tagirdzhanova G."/>
        </authorList>
    </citation>
    <scope>NUCLEOTIDE SEQUENCE</scope>
</reference>
<sequence>MVISDYMAASRRSPLMRDQWRAGDDHRDSNRRRNRGTDERSEISPAAPRETDVGLKIKGIAAAESAPESPSEHKRSERDIALGIDRARGSSRSPPRRRPRDEEPVQHPRGSDHGIETIETREVWIIDGEEQEADLRNGKFLVLGRNGEGLAARFTPVALTPSAQAVGVANGLLHRHVQIEATVTRPLILTRVAPLAVSETRTFLGHDYVLGLLDQETGLRVQEGHLRNDYGQSGAHLLVVGLEKRVNLPHLATVLYPTLVVHQGDTENEAEIKTDHYHRPVGGQENRGRGEDPPKFP</sequence>
<comment type="caution">
    <text evidence="2">The sequence shown here is derived from an EMBL/GenBank/DDBJ whole genome shotgun (WGS) entry which is preliminary data.</text>
</comment>
<dbReference type="OrthoDB" id="10520013at2759"/>